<feature type="transmembrane region" description="Helical" evidence="1">
    <location>
        <begin position="50"/>
        <end position="70"/>
    </location>
</feature>
<proteinExistence type="predicted"/>
<keyword evidence="1" id="KW-0812">Transmembrane</keyword>
<evidence type="ECO:0000313" key="2">
    <source>
        <dbReference type="EMBL" id="EHQ36988.1"/>
    </source>
</evidence>
<keyword evidence="3" id="KW-1185">Reference proteome</keyword>
<protein>
    <submittedName>
        <fullName evidence="2">Uncharacterized protein</fullName>
    </submittedName>
</protein>
<gene>
    <name evidence="2" type="ORF">Metlim_2955</name>
</gene>
<evidence type="ECO:0000256" key="1">
    <source>
        <dbReference type="SAM" id="Phobius"/>
    </source>
</evidence>
<dbReference type="STRING" id="937775.Metlim_2955"/>
<accession>H1YY53</accession>
<dbReference type="EMBL" id="CM001436">
    <property type="protein sequence ID" value="EHQ36988.1"/>
    <property type="molecule type" value="Genomic_DNA"/>
</dbReference>
<name>H1YY53_9EURY</name>
<dbReference type="Proteomes" id="UP000005741">
    <property type="component" value="Chromosome"/>
</dbReference>
<reference evidence="2 3" key="1">
    <citation type="submission" date="2011-10" db="EMBL/GenBank/DDBJ databases">
        <title>The Improved High-Quality Draft genome of Methanoplanus limicola DSM 2279.</title>
        <authorList>
            <consortium name="US DOE Joint Genome Institute (JGI-PGF)"/>
            <person name="Lucas S."/>
            <person name="Copeland A."/>
            <person name="Lapidus A."/>
            <person name="Glavina del Rio T."/>
            <person name="Dalin E."/>
            <person name="Tice H."/>
            <person name="Bruce D."/>
            <person name="Goodwin L."/>
            <person name="Pitluck S."/>
            <person name="Peters L."/>
            <person name="Mikhailova N."/>
            <person name="Lu M."/>
            <person name="Kyrpides N."/>
            <person name="Mavromatis K."/>
            <person name="Ivanova N."/>
            <person name="Markowitz V."/>
            <person name="Cheng J.-F."/>
            <person name="Hugenholtz P."/>
            <person name="Woyke T."/>
            <person name="Wu D."/>
            <person name="Wirth R."/>
            <person name="Brambilla E.-M."/>
            <person name="Klenk H.-P."/>
            <person name="Eisen J.A."/>
        </authorList>
    </citation>
    <scope>NUCLEOTIDE SEQUENCE [LARGE SCALE GENOMIC DNA]</scope>
    <source>
        <strain evidence="2 3">DSM 2279</strain>
    </source>
</reference>
<sequence>MPAGGGIHCKIKIIPGLTIIIRIFNFVIPHCQINIDTDICNKITMENIRFTINGLWGVGYWGILLTMYIIF</sequence>
<organism evidence="2 3">
    <name type="scientific">Methanoplanus limicola DSM 2279</name>
    <dbReference type="NCBI Taxonomy" id="937775"/>
    <lineage>
        <taxon>Archaea</taxon>
        <taxon>Methanobacteriati</taxon>
        <taxon>Methanobacteriota</taxon>
        <taxon>Stenosarchaea group</taxon>
        <taxon>Methanomicrobia</taxon>
        <taxon>Methanomicrobiales</taxon>
        <taxon>Methanomicrobiaceae</taxon>
        <taxon>Methanoplanus</taxon>
    </lineage>
</organism>
<dbReference type="InParanoid" id="H1YY53"/>
<keyword evidence="1" id="KW-1133">Transmembrane helix</keyword>
<keyword evidence="1" id="KW-0472">Membrane</keyword>
<dbReference type="AlphaFoldDB" id="H1YY53"/>
<dbReference type="HOGENOM" id="CLU_2730415_0_0_2"/>
<evidence type="ECO:0000313" key="3">
    <source>
        <dbReference type="Proteomes" id="UP000005741"/>
    </source>
</evidence>